<dbReference type="GO" id="GO:0006281">
    <property type="term" value="P:DNA repair"/>
    <property type="evidence" value="ECO:0007669"/>
    <property type="project" value="UniProtKB-KW"/>
</dbReference>
<dbReference type="GO" id="GO:0043139">
    <property type="term" value="F:5'-3' DNA helicase activity"/>
    <property type="evidence" value="ECO:0007669"/>
    <property type="project" value="UniProtKB-EC"/>
</dbReference>
<keyword evidence="2" id="KW-0812">Transmembrane</keyword>
<evidence type="ECO:0000256" key="2">
    <source>
        <dbReference type="SAM" id="Phobius"/>
    </source>
</evidence>
<evidence type="ECO:0000313" key="4">
    <source>
        <dbReference type="EMBL" id="KAJ7327673.1"/>
    </source>
</evidence>
<dbReference type="GO" id="GO:0005524">
    <property type="term" value="F:ATP binding"/>
    <property type="evidence" value="ECO:0007669"/>
    <property type="project" value="UniProtKB-KW"/>
</dbReference>
<keyword evidence="2" id="KW-0472">Membrane</keyword>
<dbReference type="InterPro" id="IPR051055">
    <property type="entry name" value="PIF1_helicase"/>
</dbReference>
<dbReference type="GO" id="GO:0016787">
    <property type="term" value="F:hydrolase activity"/>
    <property type="evidence" value="ECO:0007669"/>
    <property type="project" value="UniProtKB-KW"/>
</dbReference>
<dbReference type="GO" id="GO:0006310">
    <property type="term" value="P:DNA recombination"/>
    <property type="evidence" value="ECO:0007669"/>
    <property type="project" value="UniProtKB-KW"/>
</dbReference>
<dbReference type="SUPFAM" id="SSF52540">
    <property type="entry name" value="P-loop containing nucleoside triphosphate hydrolases"/>
    <property type="match status" value="1"/>
</dbReference>
<keyword evidence="1" id="KW-0234">DNA repair</keyword>
<feature type="transmembrane region" description="Helical" evidence="2">
    <location>
        <begin position="46"/>
        <end position="67"/>
    </location>
</feature>
<dbReference type="AlphaFoldDB" id="A0AAD6ZL83"/>
<comment type="similarity">
    <text evidence="1">Belongs to the helicase family.</text>
</comment>
<dbReference type="GO" id="GO:0000723">
    <property type="term" value="P:telomere maintenance"/>
    <property type="evidence" value="ECO:0007669"/>
    <property type="project" value="InterPro"/>
</dbReference>
<name>A0AAD6ZL83_9AGAR</name>
<protein>
    <recommendedName>
        <fullName evidence="1">ATP-dependent DNA helicase</fullName>
        <ecNumber evidence="1">5.6.2.3</ecNumber>
    </recommendedName>
</protein>
<dbReference type="PANTHER" id="PTHR47642:SF5">
    <property type="entry name" value="ATP-DEPENDENT DNA HELICASE"/>
    <property type="match status" value="1"/>
</dbReference>
<gene>
    <name evidence="4" type="ORF">DFH08DRAFT_334140</name>
</gene>
<keyword evidence="1" id="KW-0227">DNA damage</keyword>
<keyword evidence="1" id="KW-0233">DNA recombination</keyword>
<keyword evidence="1 4" id="KW-0347">Helicase</keyword>
<dbReference type="EC" id="5.6.2.3" evidence="1"/>
<evidence type="ECO:0000256" key="1">
    <source>
        <dbReference type="RuleBase" id="RU363044"/>
    </source>
</evidence>
<organism evidence="4 5">
    <name type="scientific">Mycena albidolilacea</name>
    <dbReference type="NCBI Taxonomy" id="1033008"/>
    <lineage>
        <taxon>Eukaryota</taxon>
        <taxon>Fungi</taxon>
        <taxon>Dikarya</taxon>
        <taxon>Basidiomycota</taxon>
        <taxon>Agaricomycotina</taxon>
        <taxon>Agaricomycetes</taxon>
        <taxon>Agaricomycetidae</taxon>
        <taxon>Agaricales</taxon>
        <taxon>Marasmiineae</taxon>
        <taxon>Mycenaceae</taxon>
        <taxon>Mycena</taxon>
    </lineage>
</organism>
<reference evidence="4" key="1">
    <citation type="submission" date="2023-03" db="EMBL/GenBank/DDBJ databases">
        <title>Massive genome expansion in bonnet fungi (Mycena s.s.) driven by repeated elements and novel gene families across ecological guilds.</title>
        <authorList>
            <consortium name="Lawrence Berkeley National Laboratory"/>
            <person name="Harder C.B."/>
            <person name="Miyauchi S."/>
            <person name="Viragh M."/>
            <person name="Kuo A."/>
            <person name="Thoen E."/>
            <person name="Andreopoulos B."/>
            <person name="Lu D."/>
            <person name="Skrede I."/>
            <person name="Drula E."/>
            <person name="Henrissat B."/>
            <person name="Morin E."/>
            <person name="Kohler A."/>
            <person name="Barry K."/>
            <person name="LaButti K."/>
            <person name="Morin E."/>
            <person name="Salamov A."/>
            <person name="Lipzen A."/>
            <person name="Mereny Z."/>
            <person name="Hegedus B."/>
            <person name="Baldrian P."/>
            <person name="Stursova M."/>
            <person name="Weitz H."/>
            <person name="Taylor A."/>
            <person name="Grigoriev I.V."/>
            <person name="Nagy L.G."/>
            <person name="Martin F."/>
            <person name="Kauserud H."/>
        </authorList>
    </citation>
    <scope>NUCLEOTIDE SEQUENCE</scope>
    <source>
        <strain evidence="4">CBHHK002</strain>
    </source>
</reference>
<dbReference type="InterPro" id="IPR010285">
    <property type="entry name" value="DNA_helicase_pif1-like_DEAD"/>
</dbReference>
<sequence length="222" mass="23872">MPPTETSPHQNLRPSATLSRVFDGKTRPRRWLYCFHRASDMQLRSAPLSTIFASLLASVIVSCISLLRDAQLTYVHTLPNGPGRFSKKRGTTNGATAYTDRSAPFATGSCPVLSKSTYTAPILKKVAPVFLSQEQTHVLKLAQEGRSLFYTGSAGTGKSVLLREIIKALKKKHIKTNDALAITASTGIAACNIGGVTIHSFAGIGHSLPKRSARTRKRAPGG</sequence>
<dbReference type="Pfam" id="PF05970">
    <property type="entry name" value="PIF1"/>
    <property type="match status" value="1"/>
</dbReference>
<keyword evidence="2" id="KW-1133">Transmembrane helix</keyword>
<evidence type="ECO:0000313" key="5">
    <source>
        <dbReference type="Proteomes" id="UP001218218"/>
    </source>
</evidence>
<comment type="cofactor">
    <cofactor evidence="1">
        <name>Mg(2+)</name>
        <dbReference type="ChEBI" id="CHEBI:18420"/>
    </cofactor>
</comment>
<dbReference type="InterPro" id="IPR027417">
    <property type="entry name" value="P-loop_NTPase"/>
</dbReference>
<dbReference type="PANTHER" id="PTHR47642">
    <property type="entry name" value="ATP-DEPENDENT DNA HELICASE"/>
    <property type="match status" value="1"/>
</dbReference>
<proteinExistence type="inferred from homology"/>
<evidence type="ECO:0000259" key="3">
    <source>
        <dbReference type="Pfam" id="PF05970"/>
    </source>
</evidence>
<keyword evidence="1" id="KW-0378">Hydrolase</keyword>
<dbReference type="Proteomes" id="UP001218218">
    <property type="component" value="Unassembled WGS sequence"/>
</dbReference>
<comment type="caution">
    <text evidence="4">The sequence shown here is derived from an EMBL/GenBank/DDBJ whole genome shotgun (WGS) entry which is preliminary data.</text>
</comment>
<keyword evidence="1" id="KW-0067">ATP-binding</keyword>
<keyword evidence="1" id="KW-0547">Nucleotide-binding</keyword>
<comment type="catalytic activity">
    <reaction evidence="1">
        <text>ATP + H2O = ADP + phosphate + H(+)</text>
        <dbReference type="Rhea" id="RHEA:13065"/>
        <dbReference type="ChEBI" id="CHEBI:15377"/>
        <dbReference type="ChEBI" id="CHEBI:15378"/>
        <dbReference type="ChEBI" id="CHEBI:30616"/>
        <dbReference type="ChEBI" id="CHEBI:43474"/>
        <dbReference type="ChEBI" id="CHEBI:456216"/>
        <dbReference type="EC" id="5.6.2.3"/>
    </reaction>
</comment>
<keyword evidence="5" id="KW-1185">Reference proteome</keyword>
<accession>A0AAD6ZL83</accession>
<dbReference type="Gene3D" id="3.40.50.300">
    <property type="entry name" value="P-loop containing nucleotide triphosphate hydrolases"/>
    <property type="match status" value="1"/>
</dbReference>
<feature type="domain" description="DNA helicase Pif1-like DEAD-box helicase" evidence="3">
    <location>
        <begin position="131"/>
        <end position="208"/>
    </location>
</feature>
<dbReference type="EMBL" id="JARIHO010000041">
    <property type="protein sequence ID" value="KAJ7327673.1"/>
    <property type="molecule type" value="Genomic_DNA"/>
</dbReference>